<dbReference type="KEGG" id="fya:KMW28_15155"/>
<dbReference type="RefSeq" id="WP_169662574.1">
    <property type="nucleotide sequence ID" value="NZ_CP076132.1"/>
</dbReference>
<dbReference type="InterPro" id="IPR029032">
    <property type="entry name" value="AhpD-like"/>
</dbReference>
<sequence length="161" mass="18528">MNQKFTVHKKKKKETKEPAVYILAHEIMRGEGALPISYREIIAAYVSKKNNSELCFLTHVAICQELGYCGVLDIFTFDDKEFGPLFSFASKVMNESMSKEILNQFVQEGFEIEVAEEIIHIVSIITFINQLVNSNAFEKITNNQQSYIGHYAEVMKKYLFL</sequence>
<proteinExistence type="predicted"/>
<dbReference type="SUPFAM" id="SSF69118">
    <property type="entry name" value="AhpD-like"/>
    <property type="match status" value="1"/>
</dbReference>
<name>A0AAX1N087_9BACT</name>
<dbReference type="Gene3D" id="1.20.1290.10">
    <property type="entry name" value="AhpD-like"/>
    <property type="match status" value="1"/>
</dbReference>
<gene>
    <name evidence="1" type="ORF">KMW28_15155</name>
</gene>
<keyword evidence="2" id="KW-1185">Reference proteome</keyword>
<evidence type="ECO:0000313" key="2">
    <source>
        <dbReference type="Proteomes" id="UP000678679"/>
    </source>
</evidence>
<accession>A0AAX1N087</accession>
<reference evidence="1 2" key="1">
    <citation type="submission" date="2021-05" db="EMBL/GenBank/DDBJ databases">
        <title>Comparative genomic studies on the polysaccharide-degrading batcterial strains of the Flammeovirga genus.</title>
        <authorList>
            <person name="Zewei F."/>
            <person name="Zheng Z."/>
            <person name="Yu L."/>
            <person name="Ruyue G."/>
            <person name="Yanhong M."/>
            <person name="Yuanyuan C."/>
            <person name="Jingyan G."/>
            <person name="Wenjun H."/>
        </authorList>
    </citation>
    <scope>NUCLEOTIDE SEQUENCE [LARGE SCALE GENOMIC DNA]</scope>
    <source>
        <strain evidence="1 2">NBRC:100898</strain>
    </source>
</reference>
<protein>
    <submittedName>
        <fullName evidence="1">Uncharacterized protein</fullName>
    </submittedName>
</protein>
<evidence type="ECO:0000313" key="1">
    <source>
        <dbReference type="EMBL" id="QWG00988.1"/>
    </source>
</evidence>
<dbReference type="EMBL" id="CP076132">
    <property type="protein sequence ID" value="QWG00988.1"/>
    <property type="molecule type" value="Genomic_DNA"/>
</dbReference>
<dbReference type="Proteomes" id="UP000678679">
    <property type="component" value="Chromosome 1"/>
</dbReference>
<organism evidence="1 2">
    <name type="scientific">Flammeovirga yaeyamensis</name>
    <dbReference type="NCBI Taxonomy" id="367791"/>
    <lineage>
        <taxon>Bacteria</taxon>
        <taxon>Pseudomonadati</taxon>
        <taxon>Bacteroidota</taxon>
        <taxon>Cytophagia</taxon>
        <taxon>Cytophagales</taxon>
        <taxon>Flammeovirgaceae</taxon>
        <taxon>Flammeovirga</taxon>
    </lineage>
</organism>
<dbReference type="AlphaFoldDB" id="A0AAX1N087"/>